<sequence>MKTLAPFSSHRLRQQISTVYPAMTFLSPPSSSMIKSRSEENLSKLNDCMENMDDDVSEMFMECHQTDFRQDPELLRLLSDYFTTSKSVSELCESLRKCLERAQHEECFVLDEALRDFEEEKNGCTGLLEASFRKTFRDLSKLTDLCSGCNSDDDGECDVFSGKLQTCHRDLAEMIVKLESTMKEIERKLRRVRGKRAVVTAAIIAPVIALVTVSKIVAGIFGSVPVGEVATFAASKWKKSTATLKREKTAVTSMERATMVALKEVERISRLVSRLEAVERSIRVTADFAVKKRSPVAVAMGEMERERKRLKSTLVDLDRETGRCGGFVEFGRTLAKGKIFEFLSCGEKSSNS</sequence>
<dbReference type="PANTHER" id="PTHR31113:SF19">
    <property type="match status" value="1"/>
</dbReference>
<dbReference type="Proteomes" id="UP000694005">
    <property type="component" value="Chromosome A04"/>
</dbReference>
<dbReference type="Pfam" id="PF05055">
    <property type="entry name" value="DUF677"/>
    <property type="match status" value="1"/>
</dbReference>
<evidence type="ECO:0000256" key="1">
    <source>
        <dbReference type="ARBA" id="ARBA00004370"/>
    </source>
</evidence>
<dbReference type="EMBL" id="LR031576">
    <property type="protein sequence ID" value="VDD10757.1"/>
    <property type="molecule type" value="Genomic_DNA"/>
</dbReference>
<keyword evidence="3 7" id="KW-0812">Transmembrane</keyword>
<evidence type="ECO:0000256" key="3">
    <source>
        <dbReference type="ARBA" id="ARBA00022692"/>
    </source>
</evidence>
<dbReference type="AlphaFoldDB" id="A0A3P6BX04"/>
<dbReference type="GO" id="GO:0016020">
    <property type="term" value="C:membrane"/>
    <property type="evidence" value="ECO:0007669"/>
    <property type="project" value="UniProtKB-SubCell"/>
</dbReference>
<keyword evidence="4 7" id="KW-1133">Transmembrane helix</keyword>
<gene>
    <name evidence="9" type="ORF">BRAA04T16121Z</name>
    <name evidence="8" type="ORF">BRAPAZ1V2_A04P04420.2</name>
</gene>
<keyword evidence="5 7" id="KW-0472">Membrane</keyword>
<accession>A0A3P6BX04</accession>
<feature type="transmembrane region" description="Helical" evidence="7">
    <location>
        <begin position="197"/>
        <end position="221"/>
    </location>
</feature>
<evidence type="ECO:0000256" key="7">
    <source>
        <dbReference type="SAM" id="Phobius"/>
    </source>
</evidence>
<comment type="subcellular location">
    <subcellularLocation>
        <location evidence="1">Membrane</location>
    </subcellularLocation>
</comment>
<evidence type="ECO:0000256" key="5">
    <source>
        <dbReference type="ARBA" id="ARBA00023136"/>
    </source>
</evidence>
<organism evidence="9">
    <name type="scientific">Brassica campestris</name>
    <name type="common">Field mustard</name>
    <dbReference type="NCBI Taxonomy" id="3711"/>
    <lineage>
        <taxon>Eukaryota</taxon>
        <taxon>Viridiplantae</taxon>
        <taxon>Streptophyta</taxon>
        <taxon>Embryophyta</taxon>
        <taxon>Tracheophyta</taxon>
        <taxon>Spermatophyta</taxon>
        <taxon>Magnoliopsida</taxon>
        <taxon>eudicotyledons</taxon>
        <taxon>Gunneridae</taxon>
        <taxon>Pentapetalae</taxon>
        <taxon>rosids</taxon>
        <taxon>malvids</taxon>
        <taxon>Brassicales</taxon>
        <taxon>Brassicaceae</taxon>
        <taxon>Brassiceae</taxon>
        <taxon>Brassica</taxon>
    </lineage>
</organism>
<proteinExistence type="inferred from homology"/>
<feature type="coiled-coil region" evidence="6">
    <location>
        <begin position="168"/>
        <end position="195"/>
    </location>
</feature>
<evidence type="ECO:0000313" key="9">
    <source>
        <dbReference type="EMBL" id="VDD10757.1"/>
    </source>
</evidence>
<dbReference type="Gramene" id="A04p04420.2_BraZ1">
    <property type="protein sequence ID" value="A04p04420.2_BraZ1.CDS"/>
    <property type="gene ID" value="A04g04420.2_BraZ1"/>
</dbReference>
<evidence type="ECO:0000313" key="8">
    <source>
        <dbReference type="EMBL" id="CAG7905541.1"/>
    </source>
</evidence>
<comment type="similarity">
    <text evidence="2">Belongs to the UPF0496 family.</text>
</comment>
<dbReference type="PANTHER" id="PTHR31113">
    <property type="entry name" value="UPF0496 PROTEIN 3-RELATED"/>
    <property type="match status" value="1"/>
</dbReference>
<name>A0A3P6BX04_BRACM</name>
<evidence type="ECO:0000256" key="4">
    <source>
        <dbReference type="ARBA" id="ARBA00022989"/>
    </source>
</evidence>
<reference evidence="9" key="1">
    <citation type="submission" date="2018-11" db="EMBL/GenBank/DDBJ databases">
        <authorList>
            <consortium name="Genoscope - CEA"/>
            <person name="William W."/>
        </authorList>
    </citation>
    <scope>NUCLEOTIDE SEQUENCE</scope>
</reference>
<dbReference type="InterPro" id="IPR007749">
    <property type="entry name" value="DUF677"/>
</dbReference>
<dbReference type="EMBL" id="LS974620">
    <property type="protein sequence ID" value="CAG7905541.1"/>
    <property type="molecule type" value="Genomic_DNA"/>
</dbReference>
<protein>
    <submittedName>
        <fullName evidence="8">Uncharacterized protein</fullName>
    </submittedName>
</protein>
<keyword evidence="6" id="KW-0175">Coiled coil</keyword>
<evidence type="ECO:0000256" key="2">
    <source>
        <dbReference type="ARBA" id="ARBA00009074"/>
    </source>
</evidence>
<evidence type="ECO:0000256" key="6">
    <source>
        <dbReference type="SAM" id="Coils"/>
    </source>
</evidence>